<proteinExistence type="inferred from homology"/>
<keyword evidence="8 23" id="KW-0472">Membrane</keyword>
<reference evidence="27" key="3">
    <citation type="submission" date="2025-08" db="UniProtKB">
        <authorList>
            <consortium name="Ensembl"/>
        </authorList>
    </citation>
    <scope>IDENTIFICATION</scope>
</reference>
<protein>
    <recommendedName>
        <fullName evidence="23">Glutamate receptor</fullName>
    </recommendedName>
</protein>
<dbReference type="SUPFAM" id="SSF53850">
    <property type="entry name" value="Periplasmic binding protein-like II"/>
    <property type="match status" value="1"/>
</dbReference>
<organism evidence="27 28">
    <name type="scientific">Astatotilapia calliptera</name>
    <name type="common">Eastern happy</name>
    <name type="synonym">Chromis callipterus</name>
    <dbReference type="NCBI Taxonomy" id="8154"/>
    <lineage>
        <taxon>Eukaryota</taxon>
        <taxon>Metazoa</taxon>
        <taxon>Chordata</taxon>
        <taxon>Craniata</taxon>
        <taxon>Vertebrata</taxon>
        <taxon>Euteleostomi</taxon>
        <taxon>Actinopterygii</taxon>
        <taxon>Neopterygii</taxon>
        <taxon>Teleostei</taxon>
        <taxon>Neoteleostei</taxon>
        <taxon>Acanthomorphata</taxon>
        <taxon>Ovalentaria</taxon>
        <taxon>Cichlomorphae</taxon>
        <taxon>Cichliformes</taxon>
        <taxon>Cichlidae</taxon>
        <taxon>African cichlids</taxon>
        <taxon>Pseudocrenilabrinae</taxon>
        <taxon>Haplochromini</taxon>
        <taxon>Astatotilapia</taxon>
    </lineage>
</organism>
<dbReference type="Gene3D" id="1.10.287.70">
    <property type="match status" value="1"/>
</dbReference>
<dbReference type="InterPro" id="IPR015683">
    <property type="entry name" value="Ionotropic_Glu_rcpt"/>
</dbReference>
<dbReference type="Gene3D" id="3.40.190.10">
    <property type="entry name" value="Periplasmic binding protein-like II"/>
    <property type="match status" value="2"/>
</dbReference>
<feature type="disulfide bond" evidence="22">
    <location>
        <begin position="712"/>
        <end position="767"/>
    </location>
</feature>
<keyword evidence="4" id="KW-0732">Signal</keyword>
<dbReference type="FunFam" id="1.10.287.70:FF:000045">
    <property type="entry name" value="Glutamate receptor, ionotropic, delta 2"/>
    <property type="match status" value="1"/>
</dbReference>
<feature type="compositionally biased region" description="Low complexity" evidence="24">
    <location>
        <begin position="882"/>
        <end position="897"/>
    </location>
</feature>
<dbReference type="InterPro" id="IPR001828">
    <property type="entry name" value="ANF_lig-bd_rcpt"/>
</dbReference>
<comment type="similarity">
    <text evidence="18">Belongs to the glutamate-gated ion channel (TC 1.A.10.1) family. GRID1 subfamily.</text>
</comment>
<keyword evidence="14 23" id="KW-0407">Ion channel</keyword>
<dbReference type="FunFam" id="3.40.50.2300:FF:000220">
    <property type="entry name" value="Glutamate receptor, ionotropic, delta 1"/>
    <property type="match status" value="1"/>
</dbReference>
<evidence type="ECO:0000256" key="9">
    <source>
        <dbReference type="ARBA" id="ARBA00023157"/>
    </source>
</evidence>
<comment type="catalytic activity">
    <reaction evidence="17">
        <text>Ca(2+)(in) = Ca(2+)(out)</text>
        <dbReference type="Rhea" id="RHEA:29671"/>
        <dbReference type="ChEBI" id="CHEBI:29108"/>
    </reaction>
</comment>
<keyword evidence="7 23" id="KW-0406">Ion transport</keyword>
<dbReference type="Pfam" id="PF01094">
    <property type="entry name" value="ANF_receptor"/>
    <property type="match status" value="2"/>
</dbReference>
<evidence type="ECO:0000256" key="23">
    <source>
        <dbReference type="RuleBase" id="RU367118"/>
    </source>
</evidence>
<evidence type="ECO:0000256" key="5">
    <source>
        <dbReference type="ARBA" id="ARBA00022989"/>
    </source>
</evidence>
<dbReference type="Pfam" id="PF10613">
    <property type="entry name" value="Lig_chan-Glu_bd"/>
    <property type="match status" value="1"/>
</dbReference>
<evidence type="ECO:0000313" key="27">
    <source>
        <dbReference type="Ensembl" id="ENSACLP00000063941.1"/>
    </source>
</evidence>
<dbReference type="FunFam" id="3.40.190.10:FF:000024">
    <property type="entry name" value="Glutamate receptor, ionotropic, delta 1"/>
    <property type="match status" value="1"/>
</dbReference>
<evidence type="ECO:0000256" key="16">
    <source>
        <dbReference type="ARBA" id="ARBA00036239"/>
    </source>
</evidence>
<dbReference type="GO" id="GO:0045211">
    <property type="term" value="C:postsynaptic membrane"/>
    <property type="evidence" value="ECO:0007669"/>
    <property type="project" value="UniProtKB-SubCell"/>
</dbReference>
<evidence type="ECO:0000256" key="18">
    <source>
        <dbReference type="ARBA" id="ARBA00060815"/>
    </source>
</evidence>
<dbReference type="InterPro" id="IPR028082">
    <property type="entry name" value="Peripla_BP_I"/>
</dbReference>
<accession>A0AAX7UFN7</accession>
<feature type="domain" description="Ionotropic glutamate receptor C-terminal" evidence="25">
    <location>
        <begin position="389"/>
        <end position="763"/>
    </location>
</feature>
<keyword evidence="3 23" id="KW-0812">Transmembrane</keyword>
<feature type="domain" description="Ionotropic glutamate receptor L-glutamate and glycine-binding" evidence="26">
    <location>
        <begin position="399"/>
        <end position="461"/>
    </location>
</feature>
<evidence type="ECO:0000256" key="6">
    <source>
        <dbReference type="ARBA" id="ARBA00023018"/>
    </source>
</evidence>
<keyword evidence="13 23" id="KW-1071">Ligand-gated ion channel</keyword>
<comment type="subcellular location">
    <subcellularLocation>
        <location evidence="15 23">Postsynaptic cell membrane</location>
        <topology evidence="15 23">Multi-pass membrane protein</topology>
    </subcellularLocation>
</comment>
<dbReference type="InterPro" id="IPR019594">
    <property type="entry name" value="Glu/Gly-bd"/>
</dbReference>
<dbReference type="Gene3D" id="3.40.50.2300">
    <property type="match status" value="2"/>
</dbReference>
<evidence type="ECO:0000256" key="7">
    <source>
        <dbReference type="ARBA" id="ARBA00023065"/>
    </source>
</evidence>
<sequence length="948" mass="104767">MVGQLSGWSSHDSDESASKASEASQILTFNLALAEWICGLFNHPYRLSCLKTCELMNQGILALVTSTGCASASALQSLTDAMHIPHLYIQRNSEGSPRTACQFNPSPSGQRYTLAARPPVRLNDVMLTLVEELRWQKFIVFYDIEYAETCNLQRVLVLPQGILRAGHALNKYETSRRRSSQILKPPQLPPFNAVETNLASKDSHWVFVNEEISDTEILELTHSALGRMTVIRQIFPLLKDSSTRCMRQNHRISSLLCDPQEGHLQNLEVSNLYLYDSVLMLANAFYRKLEDRKWHSMASLNCIKKSTKPWNGGWSMLETIQKGNITGLTGTMDFKDNGSNSHVQFEILGSSFSETFGKDIKRLATWDSVHGLNGSLKESRIENGMQGVTVKVVTLLEDPFVMVAENILGQPKRYKGFSIDVLDALAKILGFKYEIYQVADSKYGSRLPNGSWNGMIGDLINKRADLAVSAITITPERENVVDFSKRYLDYSVGILLRKPEEKINIFSLFAPFDLAVWACIAAAIPVVGVLIFLLNRLQALRSSSQNAPPGQPANGAGSGTLHSAIWIVYGAFVQQGGDGVVGSVALRIVMGSWWLFTLIVCSSYTANLAAYLTVSRMDHAIRSFQDLARQIDVDYGTVRDSAVYDYFRNKGTNPLEQDSTYSELWRTISKNNGMDYSVSSPSEGIRKAKKGPYAFLWDMAVLEYVALTDDDCTVTVSGSSMSSKGYGIAMQHGSPYRDLFSQKILELQEKGDLDIMKQKWWPRAGRCDLSSHASAHPDGRSLKLHSFAGIFCILAAGLLLACLVAGLEAWWNSNHCRQEQPKEDKEVNLEQVHRRMNSLLDEDLAHKQIPGPSIEISALDIGSMQPSQASLVPGRTLPPSQGPGSSTLPPHHPLSSTNLSGTMQCKHRAPNGGLFRQSPGKTPMPMSYQAVSAGPIPEAIEATHSTSI</sequence>
<feature type="transmembrane region" description="Helical" evidence="23">
    <location>
        <begin position="593"/>
        <end position="614"/>
    </location>
</feature>
<feature type="transmembrane region" description="Helical" evidence="23">
    <location>
        <begin position="555"/>
        <end position="573"/>
    </location>
</feature>
<dbReference type="SMART" id="SM00918">
    <property type="entry name" value="Lig_chan-Glu_bd"/>
    <property type="match status" value="1"/>
</dbReference>
<evidence type="ECO:0000256" key="19">
    <source>
        <dbReference type="ARBA" id="ARBA00063245"/>
    </source>
</evidence>
<feature type="binding site" evidence="20">
    <location>
        <position position="472"/>
    </location>
    <ligand>
        <name>L-glutamate</name>
        <dbReference type="ChEBI" id="CHEBI:29985"/>
    </ligand>
</feature>
<keyword evidence="12 23" id="KW-0628">Postsynaptic cell membrane</keyword>
<keyword evidence="28" id="KW-1185">Reference proteome</keyword>
<evidence type="ECO:0000259" key="25">
    <source>
        <dbReference type="SMART" id="SM00079"/>
    </source>
</evidence>
<feature type="binding site" evidence="20">
    <location>
        <position position="698"/>
    </location>
    <ligand>
        <name>L-glutamate</name>
        <dbReference type="ChEBI" id="CHEBI:29985"/>
    </ligand>
</feature>
<keyword evidence="2 23" id="KW-1003">Cell membrane</keyword>
<evidence type="ECO:0000256" key="20">
    <source>
        <dbReference type="PIRSR" id="PIRSR601508-1"/>
    </source>
</evidence>
<dbReference type="SUPFAM" id="SSF53822">
    <property type="entry name" value="Periplasmic binding protein-like I"/>
    <property type="match status" value="1"/>
</dbReference>
<evidence type="ECO:0000313" key="28">
    <source>
        <dbReference type="Proteomes" id="UP000265100"/>
    </source>
</evidence>
<evidence type="ECO:0000259" key="26">
    <source>
        <dbReference type="SMART" id="SM00918"/>
    </source>
</evidence>
<feature type="binding site" evidence="20">
    <location>
        <position position="477"/>
    </location>
    <ligand>
        <name>L-glutamate</name>
        <dbReference type="ChEBI" id="CHEBI:29985"/>
    </ligand>
</feature>
<keyword evidence="10 23" id="KW-0675">Receptor</keyword>
<dbReference type="PRINTS" id="PR00177">
    <property type="entry name" value="NMDARECEPTOR"/>
</dbReference>
<evidence type="ECO:0000256" key="14">
    <source>
        <dbReference type="ARBA" id="ARBA00023303"/>
    </source>
</evidence>
<reference evidence="27 28" key="1">
    <citation type="submission" date="2018-05" db="EMBL/GenBank/DDBJ databases">
        <authorList>
            <person name="Datahose"/>
        </authorList>
    </citation>
    <scope>NUCLEOTIDE SEQUENCE</scope>
</reference>
<keyword evidence="11" id="KW-0325">Glycoprotein</keyword>
<name>A0AAX7UFN7_ASTCA</name>
<dbReference type="Proteomes" id="UP000265100">
    <property type="component" value="Chromosome 8"/>
</dbReference>
<reference evidence="28" key="2">
    <citation type="submission" date="2023-03" db="EMBL/GenBank/DDBJ databases">
        <authorList>
            <consortium name="Wellcome Sanger Institute Data Sharing"/>
        </authorList>
    </citation>
    <scope>NUCLEOTIDE SEQUENCE [LARGE SCALE GENOMIC DNA]</scope>
</reference>
<dbReference type="Pfam" id="PF00060">
    <property type="entry name" value="Lig_chan"/>
    <property type="match status" value="1"/>
</dbReference>
<feature type="site" description="Interaction with the cone snail toxin Con-ikot-ikot" evidence="21">
    <location>
        <position position="446"/>
    </location>
</feature>
<evidence type="ECO:0000256" key="17">
    <source>
        <dbReference type="ARBA" id="ARBA00036634"/>
    </source>
</evidence>
<dbReference type="SMART" id="SM00079">
    <property type="entry name" value="PBPe"/>
    <property type="match status" value="1"/>
</dbReference>
<dbReference type="GO" id="GO:0038023">
    <property type="term" value="F:signaling receptor activity"/>
    <property type="evidence" value="ECO:0007669"/>
    <property type="project" value="InterPro"/>
</dbReference>
<evidence type="ECO:0000256" key="11">
    <source>
        <dbReference type="ARBA" id="ARBA00023180"/>
    </source>
</evidence>
<dbReference type="FunFam" id="3.40.190.10:FF:000040">
    <property type="entry name" value="Glutamate receptor, ionotropic, delta 2"/>
    <property type="match status" value="1"/>
</dbReference>
<evidence type="ECO:0000256" key="10">
    <source>
        <dbReference type="ARBA" id="ARBA00023170"/>
    </source>
</evidence>
<dbReference type="PANTHER" id="PTHR18966">
    <property type="entry name" value="IONOTROPIC GLUTAMATE RECEPTOR"/>
    <property type="match status" value="1"/>
</dbReference>
<keyword evidence="9 22" id="KW-1015">Disulfide bond</keyword>
<evidence type="ECO:0000256" key="13">
    <source>
        <dbReference type="ARBA" id="ARBA00023286"/>
    </source>
</evidence>
<evidence type="ECO:0000256" key="24">
    <source>
        <dbReference type="SAM" id="MobiDB-lite"/>
    </source>
</evidence>
<evidence type="ECO:0000256" key="15">
    <source>
        <dbReference type="ARBA" id="ARBA00034104"/>
    </source>
</evidence>
<evidence type="ECO:0000256" key="22">
    <source>
        <dbReference type="PIRSR" id="PIRSR601508-3"/>
    </source>
</evidence>
<dbReference type="AlphaFoldDB" id="A0AAX7UFN7"/>
<dbReference type="InterPro" id="IPR001320">
    <property type="entry name" value="Iontro_rcpt_C"/>
</dbReference>
<feature type="site" description="Interaction with the cone snail toxin Con-ikot-ikot" evidence="21">
    <location>
        <position position="648"/>
    </location>
</feature>
<evidence type="ECO:0000256" key="12">
    <source>
        <dbReference type="ARBA" id="ARBA00023257"/>
    </source>
</evidence>
<reference evidence="27" key="4">
    <citation type="submission" date="2025-09" db="UniProtKB">
        <authorList>
            <consortium name="Ensembl"/>
        </authorList>
    </citation>
    <scope>IDENTIFICATION</scope>
</reference>
<feature type="transmembrane region" description="Helical" evidence="23">
    <location>
        <begin position="514"/>
        <end position="534"/>
    </location>
</feature>
<comment type="subunit">
    <text evidence="19">Homodimer. Interacts (via extracellular N-terminal domain) with CBLN1 (via C1q domain), and more weakly with CBLN2; the interactions mediate the trans-synaptic adhesion complexes also with neurexins and are required for ligand-gated cation channel activity.</text>
</comment>
<keyword evidence="6 23" id="KW-0770">Synapse</keyword>
<feature type="site" description="Crucial to convey clamshell closure to channel opening" evidence="21">
    <location>
        <position position="621"/>
    </location>
</feature>
<evidence type="ECO:0000256" key="21">
    <source>
        <dbReference type="PIRSR" id="PIRSR601508-2"/>
    </source>
</evidence>
<feature type="region of interest" description="Disordered" evidence="24">
    <location>
        <begin position="865"/>
        <end position="929"/>
    </location>
</feature>
<evidence type="ECO:0000256" key="2">
    <source>
        <dbReference type="ARBA" id="ARBA00022475"/>
    </source>
</evidence>
<dbReference type="InterPro" id="IPR001508">
    <property type="entry name" value="Iono_Glu_rcpt_met"/>
</dbReference>
<evidence type="ECO:0000256" key="3">
    <source>
        <dbReference type="ARBA" id="ARBA00022692"/>
    </source>
</evidence>
<evidence type="ECO:0000256" key="1">
    <source>
        <dbReference type="ARBA" id="ARBA00022448"/>
    </source>
</evidence>
<evidence type="ECO:0000256" key="4">
    <source>
        <dbReference type="ARBA" id="ARBA00022729"/>
    </source>
</evidence>
<keyword evidence="5 23" id="KW-1133">Transmembrane helix</keyword>
<comment type="catalytic activity">
    <reaction evidence="16">
        <text>Na(+)(in) = Na(+)(out)</text>
        <dbReference type="Rhea" id="RHEA:34963"/>
        <dbReference type="ChEBI" id="CHEBI:29101"/>
    </reaction>
</comment>
<dbReference type="Ensembl" id="ENSACLT00000078946.1">
    <property type="protein sequence ID" value="ENSACLP00000063941.1"/>
    <property type="gene ID" value="ENSACLG00000018947.2"/>
</dbReference>
<feature type="transmembrane region" description="Helical" evidence="23">
    <location>
        <begin position="787"/>
        <end position="811"/>
    </location>
</feature>
<keyword evidence="1 23" id="KW-0813">Transport</keyword>
<comment type="function">
    <text evidence="23">Receptor for glutamate that functions as a ligand-gated ion channel in the central nervous system and plays an important role in excitatory synaptic transmission. L-glutamate acts as an excitatory neurotransmitter at many synapses in the central nervous system.</text>
</comment>
<feature type="disulfide bond" evidence="22">
    <location>
        <begin position="53"/>
        <end position="302"/>
    </location>
</feature>
<dbReference type="GeneTree" id="ENSGT00940000155910"/>
<evidence type="ECO:0000256" key="8">
    <source>
        <dbReference type="ARBA" id="ARBA00023136"/>
    </source>
</evidence>
<dbReference type="GO" id="GO:0015276">
    <property type="term" value="F:ligand-gated monoatomic ion channel activity"/>
    <property type="evidence" value="ECO:0007669"/>
    <property type="project" value="InterPro"/>
</dbReference>